<evidence type="ECO:0000256" key="6">
    <source>
        <dbReference type="ARBA" id="ARBA00022741"/>
    </source>
</evidence>
<dbReference type="PANTHER" id="PTHR43423">
    <property type="entry name" value="ABC TRANSPORTER I FAMILY MEMBER 17"/>
    <property type="match status" value="1"/>
</dbReference>
<dbReference type="PROSITE" id="PS50893">
    <property type="entry name" value="ABC_TRANSPORTER_2"/>
    <property type="match status" value="1"/>
</dbReference>
<comment type="caution">
    <text evidence="12">The sequence shown here is derived from an EMBL/GenBank/DDBJ whole genome shotgun (WGS) entry which is preliminary data.</text>
</comment>
<evidence type="ECO:0000256" key="1">
    <source>
        <dbReference type="ARBA" id="ARBA00004417"/>
    </source>
</evidence>
<dbReference type="GO" id="GO:0035435">
    <property type="term" value="P:phosphate ion transmembrane transport"/>
    <property type="evidence" value="ECO:0007669"/>
    <property type="project" value="InterPro"/>
</dbReference>
<dbReference type="Proteomes" id="UP000322165">
    <property type="component" value="Unassembled WGS sequence"/>
</dbReference>
<dbReference type="PROSITE" id="PS00211">
    <property type="entry name" value="ABC_TRANSPORTER_1"/>
    <property type="match status" value="1"/>
</dbReference>
<dbReference type="GO" id="GO:0016887">
    <property type="term" value="F:ATP hydrolysis activity"/>
    <property type="evidence" value="ECO:0007669"/>
    <property type="project" value="InterPro"/>
</dbReference>
<dbReference type="Gene3D" id="3.40.50.300">
    <property type="entry name" value="P-loop containing nucleotide triphosphate hydrolases"/>
    <property type="match status" value="1"/>
</dbReference>
<gene>
    <name evidence="12" type="primary">pstB</name>
    <name evidence="12" type="ORF">F0415_03615</name>
</gene>
<dbReference type="FunFam" id="3.40.50.300:FF:000132">
    <property type="entry name" value="Phosphate import ATP-binding protein PstB"/>
    <property type="match status" value="1"/>
</dbReference>
<evidence type="ECO:0000256" key="8">
    <source>
        <dbReference type="ARBA" id="ARBA00022967"/>
    </source>
</evidence>
<evidence type="ECO:0000256" key="3">
    <source>
        <dbReference type="ARBA" id="ARBA00022475"/>
    </source>
</evidence>
<feature type="domain" description="ABC transporter" evidence="11">
    <location>
        <begin position="26"/>
        <end position="267"/>
    </location>
</feature>
<reference evidence="12 13" key="2">
    <citation type="submission" date="2019-09" db="EMBL/GenBank/DDBJ databases">
        <authorList>
            <person name="Mazur A."/>
        </authorList>
    </citation>
    <scope>NUCLEOTIDE SEQUENCE [LARGE SCALE GENOMIC DNA]</scope>
    <source>
        <strain evidence="12 13">3729k</strain>
    </source>
</reference>
<comment type="subcellular location">
    <subcellularLocation>
        <location evidence="1">Cell inner membrane</location>
        <topology evidence="1">Peripheral membrane protein</topology>
    </subcellularLocation>
</comment>
<dbReference type="InterPro" id="IPR005670">
    <property type="entry name" value="PstB-like"/>
</dbReference>
<dbReference type="InterPro" id="IPR017871">
    <property type="entry name" value="ABC_transporter-like_CS"/>
</dbReference>
<sequence length="272" mass="30214">MTDVSISIATSVPQASQAAVPSRVKLAARNLAFHYGDFAALRDINLEVPEKRVTALIGPSGCGKSTLLRIFNRIYSIYPGQRASGEVLLDGENVLDPKYPLNKLRSKIGMVFQKPVPFPMSIYDNIAYGIGHYEKLSRQRMDERVEEALRQAALWDEVKDKLRQSALGLSGGQQQRLCIARAVALRPEVILFDEPTSALDPIATGKIEQLIAELKQQFTILIVTHNMQQAARCSDFTAFMYLGELVEHGPTATIFTKPSKQQTEDYITGRFG</sequence>
<protein>
    <submittedName>
        <fullName evidence="12">Phosphate ABC transporter ATP-binding protein PstB</fullName>
    </submittedName>
</protein>
<keyword evidence="3" id="KW-1003">Cell membrane</keyword>
<keyword evidence="13" id="KW-1185">Reference proteome</keyword>
<organism evidence="12 13">
    <name type="scientific">Arenimonas fontis</name>
    <dbReference type="NCBI Taxonomy" id="2608255"/>
    <lineage>
        <taxon>Bacteria</taxon>
        <taxon>Pseudomonadati</taxon>
        <taxon>Pseudomonadota</taxon>
        <taxon>Gammaproteobacteria</taxon>
        <taxon>Lysobacterales</taxon>
        <taxon>Lysobacteraceae</taxon>
        <taxon>Arenimonas</taxon>
    </lineage>
</organism>
<evidence type="ECO:0000256" key="5">
    <source>
        <dbReference type="ARBA" id="ARBA00022592"/>
    </source>
</evidence>
<evidence type="ECO:0000256" key="4">
    <source>
        <dbReference type="ARBA" id="ARBA00022519"/>
    </source>
</evidence>
<dbReference type="InterPro" id="IPR027417">
    <property type="entry name" value="P-loop_NTPase"/>
</dbReference>
<evidence type="ECO:0000313" key="12">
    <source>
        <dbReference type="EMBL" id="KAA2285724.1"/>
    </source>
</evidence>
<evidence type="ECO:0000256" key="2">
    <source>
        <dbReference type="ARBA" id="ARBA00022448"/>
    </source>
</evidence>
<evidence type="ECO:0000313" key="13">
    <source>
        <dbReference type="Proteomes" id="UP000322165"/>
    </source>
</evidence>
<evidence type="ECO:0000256" key="7">
    <source>
        <dbReference type="ARBA" id="ARBA00022840"/>
    </source>
</evidence>
<dbReference type="RefSeq" id="WP_149859825.1">
    <property type="nucleotide sequence ID" value="NZ_VUOD01000002.1"/>
</dbReference>
<reference evidence="12 13" key="1">
    <citation type="submission" date="2019-09" db="EMBL/GenBank/DDBJ databases">
        <title>Arenimonas chukotkensis sp. nov., a bacterium isolated from Chukotka hot spring, Arctic region, Russia.</title>
        <authorList>
            <person name="Zayulina K.S."/>
            <person name="Prokofeva M.I."/>
            <person name="Elcheninov A.G."/>
            <person name="Novikov A."/>
            <person name="Kochetkova T.V."/>
            <person name="Kublanov I.V."/>
        </authorList>
    </citation>
    <scope>NUCLEOTIDE SEQUENCE [LARGE SCALE GENOMIC DNA]</scope>
    <source>
        <strain evidence="12 13">3729k</strain>
    </source>
</reference>
<dbReference type="SMART" id="SM00382">
    <property type="entry name" value="AAA"/>
    <property type="match status" value="1"/>
</dbReference>
<dbReference type="EMBL" id="VUOD01000002">
    <property type="protein sequence ID" value="KAA2285724.1"/>
    <property type="molecule type" value="Genomic_DNA"/>
</dbReference>
<keyword evidence="2" id="KW-0813">Transport</keyword>
<evidence type="ECO:0000256" key="10">
    <source>
        <dbReference type="ARBA" id="ARBA00054713"/>
    </source>
</evidence>
<keyword evidence="6" id="KW-0547">Nucleotide-binding</keyword>
<keyword evidence="7 12" id="KW-0067">ATP-binding</keyword>
<evidence type="ECO:0000259" key="11">
    <source>
        <dbReference type="PROSITE" id="PS50893"/>
    </source>
</evidence>
<dbReference type="NCBIfam" id="TIGR00972">
    <property type="entry name" value="3a0107s01c2"/>
    <property type="match status" value="1"/>
</dbReference>
<keyword evidence="5" id="KW-0592">Phosphate transport</keyword>
<dbReference type="GO" id="GO:0005886">
    <property type="term" value="C:plasma membrane"/>
    <property type="evidence" value="ECO:0007669"/>
    <property type="project" value="UniProtKB-SubCell"/>
</dbReference>
<name>A0A5B2ZEQ4_9GAMM</name>
<dbReference type="GO" id="GO:0005524">
    <property type="term" value="F:ATP binding"/>
    <property type="evidence" value="ECO:0007669"/>
    <property type="project" value="UniProtKB-KW"/>
</dbReference>
<dbReference type="InterPro" id="IPR003593">
    <property type="entry name" value="AAA+_ATPase"/>
</dbReference>
<dbReference type="PANTHER" id="PTHR43423:SF3">
    <property type="entry name" value="PHOSPHATE IMPORT ATP-BINDING PROTEIN PSTB"/>
    <property type="match status" value="1"/>
</dbReference>
<dbReference type="SUPFAM" id="SSF52540">
    <property type="entry name" value="P-loop containing nucleoside triphosphate hydrolases"/>
    <property type="match status" value="1"/>
</dbReference>
<dbReference type="GO" id="GO:0005315">
    <property type="term" value="F:phosphate transmembrane transporter activity"/>
    <property type="evidence" value="ECO:0007669"/>
    <property type="project" value="InterPro"/>
</dbReference>
<proteinExistence type="predicted"/>
<keyword evidence="4" id="KW-0997">Cell inner membrane</keyword>
<keyword evidence="9" id="KW-0472">Membrane</keyword>
<keyword evidence="8" id="KW-1278">Translocase</keyword>
<evidence type="ECO:0000256" key="9">
    <source>
        <dbReference type="ARBA" id="ARBA00023136"/>
    </source>
</evidence>
<accession>A0A5B2ZEQ4</accession>
<comment type="function">
    <text evidence="10">Part of the ABC transporter complex PstSACB involved in phosphate import. Responsible for energy coupling to the transport system.</text>
</comment>
<dbReference type="CDD" id="cd03260">
    <property type="entry name" value="ABC_PstB_phosphate_transporter"/>
    <property type="match status" value="1"/>
</dbReference>
<dbReference type="Pfam" id="PF00005">
    <property type="entry name" value="ABC_tran"/>
    <property type="match status" value="1"/>
</dbReference>
<dbReference type="AlphaFoldDB" id="A0A5B2ZEQ4"/>
<dbReference type="InterPro" id="IPR003439">
    <property type="entry name" value="ABC_transporter-like_ATP-bd"/>
</dbReference>